<gene>
    <name evidence="1" type="ORF">PHACADRAFT_198757</name>
</gene>
<proteinExistence type="predicted"/>
<dbReference type="InParanoid" id="K5WQR6"/>
<dbReference type="RefSeq" id="XP_007399052.1">
    <property type="nucleotide sequence ID" value="XM_007398990.1"/>
</dbReference>
<evidence type="ECO:0000313" key="1">
    <source>
        <dbReference type="EMBL" id="EKM52712.1"/>
    </source>
</evidence>
<dbReference type="KEGG" id="pco:PHACADRAFT_198757"/>
<dbReference type="EMBL" id="JH930475">
    <property type="protein sequence ID" value="EKM52712.1"/>
    <property type="molecule type" value="Genomic_DNA"/>
</dbReference>
<dbReference type="AlphaFoldDB" id="K5WQR6"/>
<accession>K5WQR6</accession>
<organism evidence="1 2">
    <name type="scientific">Phanerochaete carnosa (strain HHB-10118-sp)</name>
    <name type="common">White-rot fungus</name>
    <name type="synonym">Peniophora carnosa</name>
    <dbReference type="NCBI Taxonomy" id="650164"/>
    <lineage>
        <taxon>Eukaryota</taxon>
        <taxon>Fungi</taxon>
        <taxon>Dikarya</taxon>
        <taxon>Basidiomycota</taxon>
        <taxon>Agaricomycotina</taxon>
        <taxon>Agaricomycetes</taxon>
        <taxon>Polyporales</taxon>
        <taxon>Phanerochaetaceae</taxon>
        <taxon>Phanerochaete</taxon>
    </lineage>
</organism>
<dbReference type="OrthoDB" id="2639744at2759"/>
<protein>
    <submittedName>
        <fullName evidence="1">Uncharacterized protein</fullName>
    </submittedName>
</protein>
<dbReference type="GeneID" id="18911358"/>
<dbReference type="Proteomes" id="UP000008370">
    <property type="component" value="Unassembled WGS sequence"/>
</dbReference>
<sequence length="175" mass="19512">MRQDQKYNRPSEYHTFVDYPMVAPGIIVPQAADNRLSRAESLTNVQFVVKGLPTPGLRLGPSAVLPPQLANLQDDGPIRLLYGTSELIIRIMWPGYPSWDKRITAGNSNAQVPLAKFAALVAGTIQQFLEDMSNKPSNEARSDWWISQIGIESLVLLEVRRTGPGTWQPMLCRIV</sequence>
<name>K5WQR6_PHACS</name>
<evidence type="ECO:0000313" key="2">
    <source>
        <dbReference type="Proteomes" id="UP000008370"/>
    </source>
</evidence>
<reference evidence="1 2" key="1">
    <citation type="journal article" date="2012" name="BMC Genomics">
        <title>Comparative genomics of the white-rot fungi, Phanerochaete carnosa and P. chrysosporium, to elucidate the genetic basis of the distinct wood types they colonize.</title>
        <authorList>
            <person name="Suzuki H."/>
            <person name="MacDonald J."/>
            <person name="Syed K."/>
            <person name="Salamov A."/>
            <person name="Hori C."/>
            <person name="Aerts A."/>
            <person name="Henrissat B."/>
            <person name="Wiebenga A."/>
            <person name="vanKuyk P.A."/>
            <person name="Barry K."/>
            <person name="Lindquist E."/>
            <person name="LaButti K."/>
            <person name="Lapidus A."/>
            <person name="Lucas S."/>
            <person name="Coutinho P."/>
            <person name="Gong Y."/>
            <person name="Samejima M."/>
            <person name="Mahadevan R."/>
            <person name="Abou-Zaid M."/>
            <person name="de Vries R.P."/>
            <person name="Igarashi K."/>
            <person name="Yadav J.S."/>
            <person name="Grigoriev I.V."/>
            <person name="Master E.R."/>
        </authorList>
    </citation>
    <scope>NUCLEOTIDE SEQUENCE [LARGE SCALE GENOMIC DNA]</scope>
    <source>
        <strain evidence="1 2">HHB-10118-sp</strain>
    </source>
</reference>
<dbReference type="HOGENOM" id="CLU_094687_1_0_1"/>
<keyword evidence="2" id="KW-1185">Reference proteome</keyword>